<dbReference type="SMART" id="SM00249">
    <property type="entry name" value="PHD"/>
    <property type="match status" value="2"/>
</dbReference>
<dbReference type="Proteomes" id="UP000247233">
    <property type="component" value="Unassembled WGS sequence"/>
</dbReference>
<dbReference type="EMBL" id="MSFL01000008">
    <property type="protein sequence ID" value="PWY86079.1"/>
    <property type="molecule type" value="Genomic_DNA"/>
</dbReference>
<name>A0A317WIF3_9EURO</name>
<dbReference type="GO" id="GO:0008270">
    <property type="term" value="F:zinc ion binding"/>
    <property type="evidence" value="ECO:0007669"/>
    <property type="project" value="UniProtKB-KW"/>
</dbReference>
<evidence type="ECO:0000256" key="1">
    <source>
        <dbReference type="ARBA" id="ARBA00022723"/>
    </source>
</evidence>
<accession>A0A317WIF3</accession>
<evidence type="ECO:0000256" key="3">
    <source>
        <dbReference type="ARBA" id="ARBA00022833"/>
    </source>
</evidence>
<dbReference type="GeneID" id="37068756"/>
<comment type="caution">
    <text evidence="6">The sequence shown here is derived from an EMBL/GenBank/DDBJ whole genome shotgun (WGS) entry which is preliminary data.</text>
</comment>
<feature type="compositionally biased region" description="Basic residues" evidence="4">
    <location>
        <begin position="67"/>
        <end position="92"/>
    </location>
</feature>
<gene>
    <name evidence="6" type="ORF">BO70DRAFT_395205</name>
</gene>
<evidence type="ECO:0000259" key="5">
    <source>
        <dbReference type="SMART" id="SM00249"/>
    </source>
</evidence>
<dbReference type="SUPFAM" id="SSF57903">
    <property type="entry name" value="FYVE/PHD zinc finger"/>
    <property type="match status" value="1"/>
</dbReference>
<feature type="region of interest" description="Disordered" evidence="4">
    <location>
        <begin position="60"/>
        <end position="102"/>
    </location>
</feature>
<feature type="compositionally biased region" description="Low complexity" evidence="4">
    <location>
        <begin position="93"/>
        <end position="102"/>
    </location>
</feature>
<keyword evidence="7" id="KW-1185">Reference proteome</keyword>
<keyword evidence="3" id="KW-0862">Zinc</keyword>
<keyword evidence="1" id="KW-0479">Metal-binding</keyword>
<keyword evidence="2" id="KW-0863">Zinc-finger</keyword>
<dbReference type="InterPro" id="IPR011011">
    <property type="entry name" value="Znf_FYVE_PHD"/>
</dbReference>
<evidence type="ECO:0000313" key="7">
    <source>
        <dbReference type="Proteomes" id="UP000247233"/>
    </source>
</evidence>
<protein>
    <recommendedName>
        <fullName evidence="5">Zinc finger PHD-type domain-containing protein</fullName>
    </recommendedName>
</protein>
<dbReference type="InterPro" id="IPR001965">
    <property type="entry name" value="Znf_PHD"/>
</dbReference>
<evidence type="ECO:0000256" key="2">
    <source>
        <dbReference type="ARBA" id="ARBA00022771"/>
    </source>
</evidence>
<reference evidence="6 7" key="1">
    <citation type="submission" date="2016-12" db="EMBL/GenBank/DDBJ databases">
        <title>The genomes of Aspergillus section Nigri reveals drivers in fungal speciation.</title>
        <authorList>
            <consortium name="DOE Joint Genome Institute"/>
            <person name="Vesth T.C."/>
            <person name="Nybo J."/>
            <person name="Theobald S."/>
            <person name="Brandl J."/>
            <person name="Frisvad J.C."/>
            <person name="Nielsen K.F."/>
            <person name="Lyhne E.K."/>
            <person name="Kogle M.E."/>
            <person name="Kuo A."/>
            <person name="Riley R."/>
            <person name="Clum A."/>
            <person name="Nolan M."/>
            <person name="Lipzen A."/>
            <person name="Salamov A."/>
            <person name="Henrissat B."/>
            <person name="Wiebenga A."/>
            <person name="De Vries R.P."/>
            <person name="Grigoriev I.V."/>
            <person name="Mortensen U.H."/>
            <person name="Andersen M.R."/>
            <person name="Baker S.E."/>
        </authorList>
    </citation>
    <scope>NUCLEOTIDE SEQUENCE [LARGE SCALE GENOMIC DNA]</scope>
    <source>
        <strain evidence="6 7">CBS 117.55</strain>
    </source>
</reference>
<feature type="domain" description="Zinc finger PHD-type" evidence="5">
    <location>
        <begin position="130"/>
        <end position="181"/>
    </location>
</feature>
<proteinExistence type="predicted"/>
<dbReference type="VEuPathDB" id="FungiDB:BO70DRAFT_395205"/>
<dbReference type="RefSeq" id="XP_025400631.1">
    <property type="nucleotide sequence ID" value="XM_025546519.1"/>
</dbReference>
<sequence length="275" mass="29872">MPSSTQEKRLAAAEKMPKFLRFASGVDYKGSSGSKKKVGSDSAAGQLPGIIKYAAGVETVREGHGSGSHRHRQKYHRTHSSSHRRSSHRHSHGSSNGSSSSHTVSCEVCRTRMLCTLWELGPSECPRLAHCYACRGRAGNNLPPLDAQCQHCRKFFHLACADGILHAAEGEGKPPSCPHCDWKWEKQICEIAHVAGDACPEGTRCAICKGKAGPNLPPLDAQCQSCEAFFHYKCVGLYLQAEARDGFKPECRHCGWQLSNVPEEGAPAPGSLRIV</sequence>
<evidence type="ECO:0000313" key="6">
    <source>
        <dbReference type="EMBL" id="PWY86079.1"/>
    </source>
</evidence>
<evidence type="ECO:0000256" key="4">
    <source>
        <dbReference type="SAM" id="MobiDB-lite"/>
    </source>
</evidence>
<dbReference type="AlphaFoldDB" id="A0A317WIF3"/>
<organism evidence="6 7">
    <name type="scientific">Aspergillus heteromorphus CBS 117.55</name>
    <dbReference type="NCBI Taxonomy" id="1448321"/>
    <lineage>
        <taxon>Eukaryota</taxon>
        <taxon>Fungi</taxon>
        <taxon>Dikarya</taxon>
        <taxon>Ascomycota</taxon>
        <taxon>Pezizomycotina</taxon>
        <taxon>Eurotiomycetes</taxon>
        <taxon>Eurotiomycetidae</taxon>
        <taxon>Eurotiales</taxon>
        <taxon>Aspergillaceae</taxon>
        <taxon>Aspergillus</taxon>
        <taxon>Aspergillus subgen. Circumdati</taxon>
    </lineage>
</organism>
<feature type="domain" description="Zinc finger PHD-type" evidence="5">
    <location>
        <begin position="204"/>
        <end position="252"/>
    </location>
</feature>